<keyword evidence="1" id="KW-0472">Membrane</keyword>
<proteinExistence type="predicted"/>
<dbReference type="InterPro" id="IPR029062">
    <property type="entry name" value="Class_I_gatase-like"/>
</dbReference>
<evidence type="ECO:0000256" key="1">
    <source>
        <dbReference type="SAM" id="Phobius"/>
    </source>
</evidence>
<dbReference type="AlphaFoldDB" id="A0A2S7KPF3"/>
<dbReference type="SUPFAM" id="SSF52317">
    <property type="entry name" value="Class I glutamine amidotransferase-like"/>
    <property type="match status" value="1"/>
</dbReference>
<keyword evidence="4" id="KW-1185">Reference proteome</keyword>
<keyword evidence="1" id="KW-0812">Transmembrane</keyword>
<organism evidence="3 4">
    <name type="scientific">Aureitalea marina</name>
    <dbReference type="NCBI Taxonomy" id="930804"/>
    <lineage>
        <taxon>Bacteria</taxon>
        <taxon>Pseudomonadati</taxon>
        <taxon>Bacteroidota</taxon>
        <taxon>Flavobacteriia</taxon>
        <taxon>Flavobacteriales</taxon>
        <taxon>Flavobacteriaceae</taxon>
        <taxon>Aureitalea</taxon>
    </lineage>
</organism>
<reference evidence="3 4" key="1">
    <citation type="submission" date="2016-11" db="EMBL/GenBank/DDBJ databases">
        <title>Trade-off between light-utilization and light-protection in marine flavobacteria.</title>
        <authorList>
            <person name="Kumagai Y."/>
        </authorList>
    </citation>
    <scope>NUCLEOTIDE SEQUENCE [LARGE SCALE GENOMIC DNA]</scope>
    <source>
        <strain evidence="3 4">NBRC 107741</strain>
    </source>
</reference>
<feature type="transmembrane region" description="Helical" evidence="1">
    <location>
        <begin position="6"/>
        <end position="24"/>
    </location>
</feature>
<evidence type="ECO:0000313" key="4">
    <source>
        <dbReference type="Proteomes" id="UP000239800"/>
    </source>
</evidence>
<feature type="transmembrane region" description="Helical" evidence="1">
    <location>
        <begin position="625"/>
        <end position="647"/>
    </location>
</feature>
<comment type="caution">
    <text evidence="3">The sequence shown here is derived from an EMBL/GenBank/DDBJ whole genome shotgun (WGS) entry which is preliminary data.</text>
</comment>
<dbReference type="InterPro" id="IPR011933">
    <property type="entry name" value="Double_TM_dom"/>
</dbReference>
<dbReference type="PANTHER" id="PTHR37464:SF1">
    <property type="entry name" value="BLL2463 PROTEIN"/>
    <property type="match status" value="1"/>
</dbReference>
<evidence type="ECO:0000259" key="2">
    <source>
        <dbReference type="PROSITE" id="PS50006"/>
    </source>
</evidence>
<dbReference type="Proteomes" id="UP000239800">
    <property type="component" value="Unassembled WGS sequence"/>
</dbReference>
<evidence type="ECO:0000313" key="3">
    <source>
        <dbReference type="EMBL" id="PQB04487.1"/>
    </source>
</evidence>
<dbReference type="Pfam" id="PF07584">
    <property type="entry name" value="BatA"/>
    <property type="match status" value="1"/>
</dbReference>
<dbReference type="PROSITE" id="PS50006">
    <property type="entry name" value="FHA_DOMAIN"/>
    <property type="match status" value="1"/>
</dbReference>
<dbReference type="NCBIfam" id="TIGR02226">
    <property type="entry name" value="two_anch"/>
    <property type="match status" value="1"/>
</dbReference>
<sequence length="648" mass="73867">MQFTYPTLLYGLFLLLIPIIIHLFQLRRFQRVKFTNVAFLKRAKLQTRKSSELKRWLTLITRMLALACMVLAFAQPYSTQKTDRSERENTVIYLDNSFSMQAKGEAGSLLERGIQDLYESVSQADDFQWFTNSDTYTNASVDDFRRQVLQVTYSSAQMSTEQMLLKANQLLGSTAAGNKRLIMITDLHQPLDLPESMRDIQLDLVRLSPVNRNNTSIDTAYLMRSEGEGTRLRAKVSHRGSELSEIPISLFKADTLIAKTAVSLSDSGPVSTGVQSGWINFDLEQYPSFIGRLEINDGGLNYDNSLFFNWGAQNEVSVMIIEESNTDYLLPLYQQQGFQLNRQPADNINFNDISSQDFIVLHELEQIPMSLRNSLIAYYQNGGHLFVIPPELMDRDQYNQLLSALNAGILSSWIPAERNIASINFDHPLFSGVFEREVSNFQYPTVSGYHRYKGSNMSTVISYENGDDFLLAKERLYVSTAPLSADWSTFQFSPLIVPTLFNMAQLSLPNPELYFEIGRTNSFALDISLSQDEILSLQDSLVNFIPLQQAKANSVVLTTTDQPSRAGTYGVYQNDERLKSVSYDYNRNESLLTNAQLPEIEGLNVFDSVPELWQEINERNQVTGYWKWFVIFAVVLLLIEMCILRFIK</sequence>
<dbReference type="RefSeq" id="WP_104812413.1">
    <property type="nucleotide sequence ID" value="NZ_MQUB01000001.1"/>
</dbReference>
<dbReference type="InterPro" id="IPR000253">
    <property type="entry name" value="FHA_dom"/>
</dbReference>
<feature type="transmembrane region" description="Helical" evidence="1">
    <location>
        <begin position="56"/>
        <end position="74"/>
    </location>
</feature>
<name>A0A2S7KPF3_9FLAO</name>
<dbReference type="OrthoDB" id="9810200at2"/>
<feature type="domain" description="FHA" evidence="2">
    <location>
        <begin position="515"/>
        <end position="578"/>
    </location>
</feature>
<dbReference type="PANTHER" id="PTHR37464">
    <property type="entry name" value="BLL2463 PROTEIN"/>
    <property type="match status" value="1"/>
</dbReference>
<keyword evidence="1" id="KW-1133">Transmembrane helix</keyword>
<dbReference type="InterPro" id="IPR024163">
    <property type="entry name" value="Aerotolerance_reg_N"/>
</dbReference>
<gene>
    <name evidence="3" type="ORF">BST85_05915</name>
</gene>
<protein>
    <recommendedName>
        <fullName evidence="2">FHA domain-containing protein</fullName>
    </recommendedName>
</protein>
<accession>A0A2S7KPF3</accession>
<dbReference type="EMBL" id="MQUB01000001">
    <property type="protein sequence ID" value="PQB04487.1"/>
    <property type="molecule type" value="Genomic_DNA"/>
</dbReference>